<dbReference type="Gene3D" id="3.40.50.150">
    <property type="entry name" value="Vaccinia Virus protein VP39"/>
    <property type="match status" value="1"/>
</dbReference>
<dbReference type="EMBL" id="BAAACP010000008">
    <property type="protein sequence ID" value="GAA0863891.1"/>
    <property type="molecule type" value="Genomic_DNA"/>
</dbReference>
<evidence type="ECO:0000259" key="1">
    <source>
        <dbReference type="Pfam" id="PF13649"/>
    </source>
</evidence>
<name>A0ABN1M3Q3_9FIRM</name>
<dbReference type="Proteomes" id="UP001400965">
    <property type="component" value="Unassembled WGS sequence"/>
</dbReference>
<accession>A0ABN1M3Q3</accession>
<dbReference type="InterPro" id="IPR029063">
    <property type="entry name" value="SAM-dependent_MTases_sf"/>
</dbReference>
<organism evidence="2 3">
    <name type="scientific">Paraclostridium tenue</name>
    <dbReference type="NCBI Taxonomy" id="1737"/>
    <lineage>
        <taxon>Bacteria</taxon>
        <taxon>Bacillati</taxon>
        <taxon>Bacillota</taxon>
        <taxon>Clostridia</taxon>
        <taxon>Peptostreptococcales</taxon>
        <taxon>Peptostreptococcaceae</taxon>
        <taxon>Paraclostridium</taxon>
    </lineage>
</organism>
<evidence type="ECO:0000313" key="2">
    <source>
        <dbReference type="EMBL" id="GAA0863891.1"/>
    </source>
</evidence>
<dbReference type="PANTHER" id="PTHR43591">
    <property type="entry name" value="METHYLTRANSFERASE"/>
    <property type="match status" value="1"/>
</dbReference>
<dbReference type="SUPFAM" id="SSF53335">
    <property type="entry name" value="S-adenosyl-L-methionine-dependent methyltransferases"/>
    <property type="match status" value="1"/>
</dbReference>
<dbReference type="Pfam" id="PF13649">
    <property type="entry name" value="Methyltransf_25"/>
    <property type="match status" value="1"/>
</dbReference>
<evidence type="ECO:0000313" key="3">
    <source>
        <dbReference type="Proteomes" id="UP001400965"/>
    </source>
</evidence>
<sequence>MKSLEEKIKNYYEDYDEDSRLIKDNSHSIEFITTTKYLDKYISTGDKVLEVGAGTGRYSFYYTKKGCSVTALELSEKHVDIMKSKLGKNHLNMKVLQGNALDLSQFNDKLYDAVLCLGPMYHLTSEDDRKKCIGECLRVLKPGGLIAIAYISKFSHFVDMIRRNKEDINDIGLQNILKTGVEFNDSKACFYFSTYDDIEKMMDENEIKKIIHIGTDGIADMLRASVNEFTDEEFNLWIKFHLDTCENPNLIGYSKHGLYIGRKK</sequence>
<dbReference type="RefSeq" id="WP_346044544.1">
    <property type="nucleotide sequence ID" value="NZ_BAAACP010000008.1"/>
</dbReference>
<dbReference type="GO" id="GO:0008168">
    <property type="term" value="F:methyltransferase activity"/>
    <property type="evidence" value="ECO:0007669"/>
    <property type="project" value="UniProtKB-KW"/>
</dbReference>
<dbReference type="CDD" id="cd02440">
    <property type="entry name" value="AdoMet_MTases"/>
    <property type="match status" value="1"/>
</dbReference>
<feature type="domain" description="Methyltransferase" evidence="1">
    <location>
        <begin position="48"/>
        <end position="144"/>
    </location>
</feature>
<reference evidence="2 3" key="1">
    <citation type="journal article" date="2019" name="Int. J. Syst. Evol. Microbiol.">
        <title>The Global Catalogue of Microorganisms (GCM) 10K type strain sequencing project: providing services to taxonomists for standard genome sequencing and annotation.</title>
        <authorList>
            <consortium name="The Broad Institute Genomics Platform"/>
            <consortium name="The Broad Institute Genome Sequencing Center for Infectious Disease"/>
            <person name="Wu L."/>
            <person name="Ma J."/>
        </authorList>
    </citation>
    <scope>NUCLEOTIDE SEQUENCE [LARGE SCALE GENOMIC DNA]</scope>
    <source>
        <strain evidence="2 3">JCM 6486</strain>
    </source>
</reference>
<keyword evidence="2" id="KW-0808">Transferase</keyword>
<dbReference type="GO" id="GO:0032259">
    <property type="term" value="P:methylation"/>
    <property type="evidence" value="ECO:0007669"/>
    <property type="project" value="UniProtKB-KW"/>
</dbReference>
<keyword evidence="2" id="KW-0489">Methyltransferase</keyword>
<proteinExistence type="predicted"/>
<protein>
    <submittedName>
        <fullName evidence="2">Class I SAM-dependent methyltransferase</fullName>
    </submittedName>
</protein>
<keyword evidence="3" id="KW-1185">Reference proteome</keyword>
<dbReference type="InterPro" id="IPR041698">
    <property type="entry name" value="Methyltransf_25"/>
</dbReference>
<gene>
    <name evidence="2" type="ORF">GCM10008917_15210</name>
</gene>
<comment type="caution">
    <text evidence="2">The sequence shown here is derived from an EMBL/GenBank/DDBJ whole genome shotgun (WGS) entry which is preliminary data.</text>
</comment>